<accession>A0A396S599</accession>
<dbReference type="GO" id="GO:0046872">
    <property type="term" value="F:metal ion binding"/>
    <property type="evidence" value="ECO:0007669"/>
    <property type="project" value="InterPro"/>
</dbReference>
<reference evidence="2 3" key="1">
    <citation type="submission" date="2018-08" db="EMBL/GenBank/DDBJ databases">
        <title>Lysinibacillus sp. YLB-03 draft genome sequence.</title>
        <authorList>
            <person name="Yu L."/>
        </authorList>
    </citation>
    <scope>NUCLEOTIDE SEQUENCE [LARGE SCALE GENOMIC DNA]</scope>
    <source>
        <strain evidence="2 3">YLB-03</strain>
    </source>
</reference>
<gene>
    <name evidence="2" type="ORF">D1B33_13505</name>
</gene>
<dbReference type="SUPFAM" id="SSF56059">
    <property type="entry name" value="Glutathione synthetase ATP-binding domain-like"/>
    <property type="match status" value="1"/>
</dbReference>
<organism evidence="2 3">
    <name type="scientific">Ureibacillus yapensis</name>
    <dbReference type="NCBI Taxonomy" id="2304605"/>
    <lineage>
        <taxon>Bacteria</taxon>
        <taxon>Bacillati</taxon>
        <taxon>Bacillota</taxon>
        <taxon>Bacilli</taxon>
        <taxon>Bacillales</taxon>
        <taxon>Caryophanaceae</taxon>
        <taxon>Ureibacillus</taxon>
    </lineage>
</organism>
<dbReference type="InterPro" id="IPR003806">
    <property type="entry name" value="ATP-grasp_PylC-type"/>
</dbReference>
<dbReference type="Pfam" id="PF02655">
    <property type="entry name" value="ATP-grasp_3"/>
    <property type="match status" value="1"/>
</dbReference>
<name>A0A396S599_9BACL</name>
<comment type="caution">
    <text evidence="2">The sequence shown here is derived from an EMBL/GenBank/DDBJ whole genome shotgun (WGS) entry which is preliminary data.</text>
</comment>
<evidence type="ECO:0000259" key="1">
    <source>
        <dbReference type="Pfam" id="PF02655"/>
    </source>
</evidence>
<dbReference type="Gene3D" id="3.30.470.20">
    <property type="entry name" value="ATP-grasp fold, B domain"/>
    <property type="match status" value="1"/>
</dbReference>
<proteinExistence type="predicted"/>
<dbReference type="Proteomes" id="UP000265692">
    <property type="component" value="Unassembled WGS sequence"/>
</dbReference>
<dbReference type="GO" id="GO:0005524">
    <property type="term" value="F:ATP binding"/>
    <property type="evidence" value="ECO:0007669"/>
    <property type="project" value="InterPro"/>
</dbReference>
<sequence>MSINILLTGGRAPATYYFARLLKEQGHTLFMAESLPKHLCMRSNLFEKNFHVPAPNENRHAFIQDLIDIIRSNNIDLLIPTCEEIFHISFGYEQLSNYCRVFCEPLEKINAFHHKGLFIETLKKVSSEWIRIPSTIVVDTTKTSSKTELSHILEKSRISLKMEYVCKPAYSRFGTEVVYKKGGEMIDFLLLNKNLWVVQEKIEGRQLCTYAIADNGQMNYYSAYPSNDQVGLGATIYFEPFSNRRLEEFVACYIKEFNYTGQIAFDVIMTDKGEFYPIECNPRTTSGICLFPVKKHAKTSDSYSIGSETTMLGLVMLQTLLSKNPFRQLRKMKKARDIVWNPKDKKVFFDQIASFFYLLKEAKKHNLSTYHMSTLDIEWNGRKDDQQ</sequence>
<feature type="domain" description="ATP-grasp fold PylC-type" evidence="1">
    <location>
        <begin position="155"/>
        <end position="286"/>
    </location>
</feature>
<dbReference type="RefSeq" id="WP_118876932.1">
    <property type="nucleotide sequence ID" value="NZ_QWEI01000008.1"/>
</dbReference>
<dbReference type="EMBL" id="QWEI01000008">
    <property type="protein sequence ID" value="RHW34665.1"/>
    <property type="molecule type" value="Genomic_DNA"/>
</dbReference>
<evidence type="ECO:0000313" key="3">
    <source>
        <dbReference type="Proteomes" id="UP000265692"/>
    </source>
</evidence>
<evidence type="ECO:0000313" key="2">
    <source>
        <dbReference type="EMBL" id="RHW34665.1"/>
    </source>
</evidence>
<keyword evidence="3" id="KW-1185">Reference proteome</keyword>
<dbReference type="AlphaFoldDB" id="A0A396S599"/>
<dbReference type="OrthoDB" id="40611at2"/>
<protein>
    <submittedName>
        <fullName evidence="2">ATP-grasp domain-containing protein</fullName>
    </submittedName>
</protein>
<dbReference type="Gene3D" id="3.40.50.20">
    <property type="match status" value="1"/>
</dbReference>